<dbReference type="Gene3D" id="1.10.287.130">
    <property type="match status" value="1"/>
</dbReference>
<evidence type="ECO:0000256" key="4">
    <source>
        <dbReference type="ARBA" id="ARBA00022679"/>
    </source>
</evidence>
<dbReference type="PANTHER" id="PTHR43065:SF42">
    <property type="entry name" value="TWO-COMPONENT SENSOR PPRA"/>
    <property type="match status" value="1"/>
</dbReference>
<keyword evidence="4" id="KW-0808">Transferase</keyword>
<evidence type="ECO:0000256" key="6">
    <source>
        <dbReference type="PROSITE-ProRule" id="PRU00169"/>
    </source>
</evidence>
<organism evidence="12 13">
    <name type="scientific">Novosphingobium capsulatum</name>
    <dbReference type="NCBI Taxonomy" id="13688"/>
    <lineage>
        <taxon>Bacteria</taxon>
        <taxon>Pseudomonadati</taxon>
        <taxon>Pseudomonadota</taxon>
        <taxon>Alphaproteobacteria</taxon>
        <taxon>Sphingomonadales</taxon>
        <taxon>Sphingomonadaceae</taxon>
        <taxon>Novosphingobium</taxon>
    </lineage>
</organism>
<keyword evidence="13" id="KW-1185">Reference proteome</keyword>
<keyword evidence="7" id="KW-1133">Transmembrane helix</keyword>
<sequence length="815" mass="86120">MNTTGTHEANLVILSILIAVFASFTALSLAGRVRVGQGWARRVWLAAASIALGGGIWSMHFVAMLAFRVPGMAMGYDLGLTLLSLAIAIGFTGAGFAALGRTGLSSRRIASAGLLMGLGVVAMHYVGMAAMRMPGTMHYDRLWVGISVLIAIGAATAALWFAARDQALGMRLGAAGLMGLAIAGMHYAGMHAAVITMDSATHAHMVTSGIGQTFLAVLIATITLLILAIALGAAWLERVFHKIARREARIALRLKIADVLRDYDTTAALDEIAALMGEHFGVSRTGFGQLLAEEDVFDYDICWTDGTAPPLLGRMPAADFGARIVAALNRGETVVVGDLFAADPRVDARSLETARTVDTRAILVVPFLREGRLRTIVYLNSRTTRDWHPDDVAFMEEIAERTRLVSERAAIAEQLRELNATLEARVEARTSELRAAQEALVQSQKMEAMGQLVAGLSHDFNNVLGAILASFDLIARRSGDAARVERLAGEGRQAAQRAANLIAQLLAFSRTQRLATQALDPALVIERLRPMLMRTLGPLITLDCHLADPAGEGWAVLADPTQLEMAVLNLAVNGRDAMPAGGALTIALHPYLAQGAADLADGRYVMVEVADTGAGMDEETLRRAMEPFFTTKPVGKGTGLGLAQIYGSMRQIGGAVRIDSAPGQGTTVRLFLPRTASAAQDDDTPAAPAGPGTSLARVLLVDDDPDLRRALAAALADHGHVVDVAADGPAALVLLERAQQAGEALPEVAAIDFAMPGMTGAELTAKLARHHPALRVVFMSGFADLAAIEAVAGPDAQVLRKPFATEQLISAVARA</sequence>
<dbReference type="SUPFAM" id="SSF52172">
    <property type="entry name" value="CheY-like"/>
    <property type="match status" value="1"/>
</dbReference>
<dbReference type="EC" id="2.7.13.3" evidence="2"/>
<dbReference type="Pfam" id="PF00512">
    <property type="entry name" value="HisKA"/>
    <property type="match status" value="1"/>
</dbReference>
<evidence type="ECO:0000256" key="2">
    <source>
        <dbReference type="ARBA" id="ARBA00012438"/>
    </source>
</evidence>
<evidence type="ECO:0000256" key="5">
    <source>
        <dbReference type="ARBA" id="ARBA00022777"/>
    </source>
</evidence>
<dbReference type="RefSeq" id="WP_309805891.1">
    <property type="nucleotide sequence ID" value="NZ_JAVDRD010000008.1"/>
</dbReference>
<dbReference type="Pfam" id="PF01590">
    <property type="entry name" value="GAF"/>
    <property type="match status" value="1"/>
</dbReference>
<evidence type="ECO:0000259" key="11">
    <source>
        <dbReference type="PROSITE" id="PS50924"/>
    </source>
</evidence>
<dbReference type="PRINTS" id="PR00344">
    <property type="entry name" value="BCTRLSENSOR"/>
</dbReference>
<dbReference type="SMART" id="SM00387">
    <property type="entry name" value="HATPase_c"/>
    <property type="match status" value="1"/>
</dbReference>
<evidence type="ECO:0000259" key="9">
    <source>
        <dbReference type="PROSITE" id="PS50109"/>
    </source>
</evidence>
<dbReference type="Pfam" id="PF02518">
    <property type="entry name" value="HATPase_c"/>
    <property type="match status" value="1"/>
</dbReference>
<dbReference type="InterPro" id="IPR003018">
    <property type="entry name" value="GAF"/>
</dbReference>
<keyword evidence="7" id="KW-0472">Membrane</keyword>
<evidence type="ECO:0000256" key="1">
    <source>
        <dbReference type="ARBA" id="ARBA00000085"/>
    </source>
</evidence>
<dbReference type="SUPFAM" id="SSF47384">
    <property type="entry name" value="Homodimeric domain of signal transducing histidine kinase"/>
    <property type="match status" value="1"/>
</dbReference>
<feature type="transmembrane region" description="Helical" evidence="7">
    <location>
        <begin position="214"/>
        <end position="236"/>
    </location>
</feature>
<gene>
    <name evidence="12" type="ORF">J2792_003137</name>
</gene>
<feature type="transmembrane region" description="Helical" evidence="7">
    <location>
        <begin position="142"/>
        <end position="162"/>
    </location>
</feature>
<comment type="catalytic activity">
    <reaction evidence="1">
        <text>ATP + protein L-histidine = ADP + protein N-phospho-L-histidine.</text>
        <dbReference type="EC" id="2.7.13.3"/>
    </reaction>
</comment>
<dbReference type="CDD" id="cd00082">
    <property type="entry name" value="HisKA"/>
    <property type="match status" value="1"/>
</dbReference>
<evidence type="ECO:0000256" key="8">
    <source>
        <dbReference type="SAM" id="Coils"/>
    </source>
</evidence>
<feature type="coiled-coil region" evidence="8">
    <location>
        <begin position="412"/>
        <end position="439"/>
    </location>
</feature>
<dbReference type="Pfam" id="PF03707">
    <property type="entry name" value="MHYT"/>
    <property type="match status" value="2"/>
</dbReference>
<feature type="domain" description="Response regulatory" evidence="10">
    <location>
        <begin position="697"/>
        <end position="815"/>
    </location>
</feature>
<dbReference type="PROSITE" id="PS50110">
    <property type="entry name" value="RESPONSE_REGULATORY"/>
    <property type="match status" value="1"/>
</dbReference>
<dbReference type="InterPro" id="IPR011006">
    <property type="entry name" value="CheY-like_superfamily"/>
</dbReference>
<evidence type="ECO:0000313" key="13">
    <source>
        <dbReference type="Proteomes" id="UP001184150"/>
    </source>
</evidence>
<dbReference type="Proteomes" id="UP001184150">
    <property type="component" value="Unassembled WGS sequence"/>
</dbReference>
<dbReference type="PROSITE" id="PS50109">
    <property type="entry name" value="HIS_KIN"/>
    <property type="match status" value="1"/>
</dbReference>
<dbReference type="Gene3D" id="3.30.565.10">
    <property type="entry name" value="Histidine kinase-like ATPase, C-terminal domain"/>
    <property type="match status" value="1"/>
</dbReference>
<dbReference type="InterPro" id="IPR004358">
    <property type="entry name" value="Sig_transdc_His_kin-like_C"/>
</dbReference>
<feature type="transmembrane region" description="Helical" evidence="7">
    <location>
        <begin position="43"/>
        <end position="67"/>
    </location>
</feature>
<dbReference type="SMART" id="SM00065">
    <property type="entry name" value="GAF"/>
    <property type="match status" value="1"/>
</dbReference>
<keyword evidence="5 12" id="KW-0418">Kinase</keyword>
<feature type="domain" description="MHYT" evidence="11">
    <location>
        <begin position="7"/>
        <end position="196"/>
    </location>
</feature>
<feature type="domain" description="Histidine kinase" evidence="9">
    <location>
        <begin position="455"/>
        <end position="676"/>
    </location>
</feature>
<feature type="transmembrane region" description="Helical" evidence="7">
    <location>
        <begin position="174"/>
        <end position="194"/>
    </location>
</feature>
<evidence type="ECO:0000259" key="10">
    <source>
        <dbReference type="PROSITE" id="PS50110"/>
    </source>
</evidence>
<feature type="transmembrane region" description="Helical" evidence="7">
    <location>
        <begin position="12"/>
        <end position="31"/>
    </location>
</feature>
<evidence type="ECO:0000256" key="3">
    <source>
        <dbReference type="ARBA" id="ARBA00022553"/>
    </source>
</evidence>
<dbReference type="InterPro" id="IPR036890">
    <property type="entry name" value="HATPase_C_sf"/>
</dbReference>
<feature type="transmembrane region" description="Helical" evidence="7">
    <location>
        <begin position="79"/>
        <end position="100"/>
    </location>
</feature>
<dbReference type="InterPro" id="IPR036097">
    <property type="entry name" value="HisK_dim/P_sf"/>
</dbReference>
<dbReference type="SUPFAM" id="SSF55874">
    <property type="entry name" value="ATPase domain of HSP90 chaperone/DNA topoisomerase II/histidine kinase"/>
    <property type="match status" value="1"/>
</dbReference>
<keyword evidence="8" id="KW-0175">Coiled coil</keyword>
<feature type="transmembrane region" description="Helical" evidence="7">
    <location>
        <begin position="112"/>
        <end position="130"/>
    </location>
</feature>
<dbReference type="InterPro" id="IPR005330">
    <property type="entry name" value="MHYT_dom"/>
</dbReference>
<proteinExistence type="predicted"/>
<evidence type="ECO:0000256" key="7">
    <source>
        <dbReference type="PROSITE-ProRule" id="PRU00244"/>
    </source>
</evidence>
<dbReference type="Pfam" id="PF00072">
    <property type="entry name" value="Response_reg"/>
    <property type="match status" value="1"/>
</dbReference>
<dbReference type="InterPro" id="IPR005467">
    <property type="entry name" value="His_kinase_dom"/>
</dbReference>
<dbReference type="PANTHER" id="PTHR43065">
    <property type="entry name" value="SENSOR HISTIDINE KINASE"/>
    <property type="match status" value="1"/>
</dbReference>
<dbReference type="InterPro" id="IPR003661">
    <property type="entry name" value="HisK_dim/P_dom"/>
</dbReference>
<keyword evidence="3 6" id="KW-0597">Phosphoprotein</keyword>
<comment type="caution">
    <text evidence="12">The sequence shown here is derived from an EMBL/GenBank/DDBJ whole genome shotgun (WGS) entry which is preliminary data.</text>
</comment>
<dbReference type="SMART" id="SM00448">
    <property type="entry name" value="REC"/>
    <property type="match status" value="1"/>
</dbReference>
<accession>A0ABU1MPV3</accession>
<dbReference type="InterPro" id="IPR029016">
    <property type="entry name" value="GAF-like_dom_sf"/>
</dbReference>
<protein>
    <recommendedName>
        <fullName evidence="2">histidine kinase</fullName>
        <ecNumber evidence="2">2.7.13.3</ecNumber>
    </recommendedName>
</protein>
<dbReference type="InterPro" id="IPR001789">
    <property type="entry name" value="Sig_transdc_resp-reg_receiver"/>
</dbReference>
<dbReference type="Gene3D" id="3.40.50.2300">
    <property type="match status" value="1"/>
</dbReference>
<reference evidence="12 13" key="1">
    <citation type="submission" date="2023-07" db="EMBL/GenBank/DDBJ databases">
        <title>Sorghum-associated microbial communities from plants grown in Nebraska, USA.</title>
        <authorList>
            <person name="Schachtman D."/>
        </authorList>
    </citation>
    <scope>NUCLEOTIDE SEQUENCE [LARGE SCALE GENOMIC DNA]</scope>
    <source>
        <strain evidence="12 13">DS1027</strain>
    </source>
</reference>
<dbReference type="EMBL" id="JAVDRD010000008">
    <property type="protein sequence ID" value="MDR6512254.1"/>
    <property type="molecule type" value="Genomic_DNA"/>
</dbReference>
<feature type="modified residue" description="4-aspartylphosphate" evidence="6">
    <location>
        <position position="752"/>
    </location>
</feature>
<dbReference type="SMART" id="SM00388">
    <property type="entry name" value="HisKA"/>
    <property type="match status" value="1"/>
</dbReference>
<keyword evidence="7" id="KW-0812">Transmembrane</keyword>
<evidence type="ECO:0000313" key="12">
    <source>
        <dbReference type="EMBL" id="MDR6512254.1"/>
    </source>
</evidence>
<dbReference type="SUPFAM" id="SSF55781">
    <property type="entry name" value="GAF domain-like"/>
    <property type="match status" value="1"/>
</dbReference>
<dbReference type="PROSITE" id="PS50924">
    <property type="entry name" value="MHYT"/>
    <property type="match status" value="1"/>
</dbReference>
<dbReference type="GO" id="GO:0016301">
    <property type="term" value="F:kinase activity"/>
    <property type="evidence" value="ECO:0007669"/>
    <property type="project" value="UniProtKB-KW"/>
</dbReference>
<dbReference type="Gene3D" id="3.30.450.40">
    <property type="match status" value="1"/>
</dbReference>
<dbReference type="InterPro" id="IPR003594">
    <property type="entry name" value="HATPase_dom"/>
</dbReference>
<name>A0ABU1MPV3_9SPHN</name>